<dbReference type="InterPro" id="IPR033697">
    <property type="entry name" value="Ribonuclease_T2_eukaryotic"/>
</dbReference>
<keyword evidence="12" id="KW-0456">Lyase</keyword>
<dbReference type="RefSeq" id="XP_064765991.1">
    <property type="nucleotide sequence ID" value="XM_064913598.1"/>
</dbReference>
<evidence type="ECO:0000256" key="16">
    <source>
        <dbReference type="SAM" id="MobiDB-lite"/>
    </source>
</evidence>
<dbReference type="Pfam" id="PF25488">
    <property type="entry name" value="RNaseT2L_C"/>
    <property type="match status" value="1"/>
</dbReference>
<keyword evidence="17" id="KW-1133">Transmembrane helix</keyword>
<dbReference type="InterPro" id="IPR001568">
    <property type="entry name" value="RNase_T2-like"/>
</dbReference>
<evidence type="ECO:0000256" key="4">
    <source>
        <dbReference type="ARBA" id="ARBA00012571"/>
    </source>
</evidence>
<dbReference type="InterPro" id="IPR036430">
    <property type="entry name" value="RNase_T2-like_sf"/>
</dbReference>
<keyword evidence="17" id="KW-0472">Membrane</keyword>
<comment type="function">
    <text evidence="13">Rnase which modulates cell survival under stress conditions. Released from the vacuole to the cytoplasm during stress to promote tRNA and rRNA cleavage and to activate separately a downstream pathway that promotes cell death. Involved in cell size, vacuolar morphology and growth at high temperatures and high salt concentration.</text>
</comment>
<keyword evidence="7" id="KW-0732">Signal</keyword>
<evidence type="ECO:0000256" key="12">
    <source>
        <dbReference type="ARBA" id="ARBA00023239"/>
    </source>
</evidence>
<organism evidence="19 20">
    <name type="scientific">Myxozyma melibiosi</name>
    <dbReference type="NCBI Taxonomy" id="54550"/>
    <lineage>
        <taxon>Eukaryota</taxon>
        <taxon>Fungi</taxon>
        <taxon>Dikarya</taxon>
        <taxon>Ascomycota</taxon>
        <taxon>Saccharomycotina</taxon>
        <taxon>Lipomycetes</taxon>
        <taxon>Lipomycetales</taxon>
        <taxon>Lipomycetaceae</taxon>
        <taxon>Myxozyma</taxon>
    </lineage>
</organism>
<sequence length="493" mass="53471">MPSYTYAPYRDDEKAQYRSLEQEELAFSEPAPRRSRRGRTFMTFVVAALLAGAVYATFSGAISDVSDKAPAYIHSKVGPLVGKLFNSAVPHRSQPTVHRKFGSRVSTAHSCPAQKEFSCHLATPIPDDVDTCCVNAPGGQLLLAQFWDFAPAVGPADKWTLHGLWPDNCDGSFDQFCDATRVVNSVETIFTAAGATELLSTMRESWKAYQGADDRLWTHEWNKHGTCISTLAPQCYGPEDNTTATPMVEYFSRAVDLHSTLDTFGALSDAGIVPAFDATFNKSDILSAISSSISDNHNVTLGCTKSGVLTEVWYHFNVMGRAQDGEYLFADPDGTKDSCPETGIKYLPKIVRPPRPERPHPTPNPDSKPFEGKGYVIVDDGSEGCLITSGQWYSAGTCATFHGTPSTLGGVELASSRGPCAVNLQGRLVCDYSITNATSFEVGDNGELVYDGKSSWGAIQPAKGWLKEGLWAGNGPAELDLSVEVELHWRGLL</sequence>
<evidence type="ECO:0000259" key="18">
    <source>
        <dbReference type="Pfam" id="PF25488"/>
    </source>
</evidence>
<dbReference type="EC" id="4.6.1.19" evidence="4"/>
<reference evidence="19 20" key="1">
    <citation type="submission" date="2024-03" db="EMBL/GenBank/DDBJ databases">
        <title>Genome-scale model development and genomic sequencing of the oleaginous clade Lipomyces.</title>
        <authorList>
            <consortium name="Lawrence Berkeley National Laboratory"/>
            <person name="Czajka J.J."/>
            <person name="Han Y."/>
            <person name="Kim J."/>
            <person name="Mondo S.J."/>
            <person name="Hofstad B.A."/>
            <person name="Robles A."/>
            <person name="Haridas S."/>
            <person name="Riley R."/>
            <person name="LaButti K."/>
            <person name="Pangilinan J."/>
            <person name="Andreopoulos W."/>
            <person name="Lipzen A."/>
            <person name="Yan J."/>
            <person name="Wang M."/>
            <person name="Ng V."/>
            <person name="Grigoriev I.V."/>
            <person name="Spatafora J.W."/>
            <person name="Magnuson J.K."/>
            <person name="Baker S.E."/>
            <person name="Pomraning K.R."/>
        </authorList>
    </citation>
    <scope>NUCLEOTIDE SEQUENCE [LARGE SCALE GENOMIC DNA]</scope>
    <source>
        <strain evidence="19 20">Phaff 52-87</strain>
    </source>
</reference>
<evidence type="ECO:0000256" key="10">
    <source>
        <dbReference type="ARBA" id="ARBA00023157"/>
    </source>
</evidence>
<keyword evidence="8" id="KW-0540">Nuclease</keyword>
<dbReference type="PANTHER" id="PTHR11240">
    <property type="entry name" value="RIBONUCLEASE T2"/>
    <property type="match status" value="1"/>
</dbReference>
<evidence type="ECO:0000313" key="19">
    <source>
        <dbReference type="EMBL" id="KAK7202958.1"/>
    </source>
</evidence>
<keyword evidence="8" id="KW-0255">Endonuclease</keyword>
<dbReference type="PROSITE" id="PS00530">
    <property type="entry name" value="RNASE_T2_1"/>
    <property type="match status" value="1"/>
</dbReference>
<evidence type="ECO:0000256" key="17">
    <source>
        <dbReference type="SAM" id="Phobius"/>
    </source>
</evidence>
<evidence type="ECO:0000256" key="6">
    <source>
        <dbReference type="ARBA" id="ARBA00022554"/>
    </source>
</evidence>
<protein>
    <recommendedName>
        <fullName evidence="14">Ribonuclease T2-like</fullName>
        <ecNumber evidence="4">4.6.1.19</ecNumber>
    </recommendedName>
</protein>
<dbReference type="GeneID" id="90039110"/>
<feature type="domain" description="RNase T2-like C-terminal" evidence="18">
    <location>
        <begin position="369"/>
        <end position="484"/>
    </location>
</feature>
<evidence type="ECO:0000313" key="20">
    <source>
        <dbReference type="Proteomes" id="UP001498771"/>
    </source>
</evidence>
<evidence type="ECO:0000256" key="8">
    <source>
        <dbReference type="ARBA" id="ARBA00022759"/>
    </source>
</evidence>
<dbReference type="Pfam" id="PF00445">
    <property type="entry name" value="Ribonuclease_T2"/>
    <property type="match status" value="1"/>
</dbReference>
<keyword evidence="10" id="KW-1015">Disulfide bond</keyword>
<dbReference type="Gene3D" id="3.90.730.10">
    <property type="entry name" value="Ribonuclease T2-like"/>
    <property type="match status" value="1"/>
</dbReference>
<keyword evidence="9" id="KW-0378">Hydrolase</keyword>
<evidence type="ECO:0000256" key="11">
    <source>
        <dbReference type="ARBA" id="ARBA00023180"/>
    </source>
</evidence>
<feature type="transmembrane region" description="Helical" evidence="17">
    <location>
        <begin position="41"/>
        <end position="62"/>
    </location>
</feature>
<keyword evidence="20" id="KW-1185">Reference proteome</keyword>
<evidence type="ECO:0000256" key="14">
    <source>
        <dbReference type="ARBA" id="ARBA00071169"/>
    </source>
</evidence>
<dbReference type="EMBL" id="JBBJBU010000014">
    <property type="protein sequence ID" value="KAK7202958.1"/>
    <property type="molecule type" value="Genomic_DNA"/>
</dbReference>
<keyword evidence="17" id="KW-0812">Transmembrane</keyword>
<keyword evidence="6" id="KW-0926">Vacuole</keyword>
<feature type="region of interest" description="Disordered" evidence="16">
    <location>
        <begin position="350"/>
        <end position="372"/>
    </location>
</feature>
<dbReference type="InterPro" id="IPR018188">
    <property type="entry name" value="RNase_T2_His_AS_1"/>
</dbReference>
<proteinExistence type="inferred from homology"/>
<keyword evidence="5" id="KW-0963">Cytoplasm</keyword>
<evidence type="ECO:0000256" key="3">
    <source>
        <dbReference type="ARBA" id="ARBA00007469"/>
    </source>
</evidence>
<dbReference type="PANTHER" id="PTHR11240:SF79">
    <property type="entry name" value="RIBONUCLEASE T2"/>
    <property type="match status" value="1"/>
</dbReference>
<comment type="subcellular location">
    <subcellularLocation>
        <location evidence="2">Cytoplasm</location>
    </subcellularLocation>
    <subcellularLocation>
        <location evidence="1">Vacuole lumen</location>
    </subcellularLocation>
</comment>
<name>A0ABR1EZB7_9ASCO</name>
<gene>
    <name evidence="19" type="ORF">BZA70DRAFT_284382</name>
</gene>
<evidence type="ECO:0000256" key="15">
    <source>
        <dbReference type="RuleBase" id="RU004328"/>
    </source>
</evidence>
<dbReference type="CDD" id="cd01061">
    <property type="entry name" value="RNase_T2_euk"/>
    <property type="match status" value="1"/>
</dbReference>
<evidence type="ECO:0000256" key="2">
    <source>
        <dbReference type="ARBA" id="ARBA00004496"/>
    </source>
</evidence>
<evidence type="ECO:0000256" key="1">
    <source>
        <dbReference type="ARBA" id="ARBA00004410"/>
    </source>
</evidence>
<evidence type="ECO:0000256" key="7">
    <source>
        <dbReference type="ARBA" id="ARBA00022729"/>
    </source>
</evidence>
<dbReference type="InterPro" id="IPR057328">
    <property type="entry name" value="RNaseT2L_C"/>
</dbReference>
<accession>A0ABR1EZB7</accession>
<evidence type="ECO:0000256" key="9">
    <source>
        <dbReference type="ARBA" id="ARBA00022801"/>
    </source>
</evidence>
<dbReference type="InterPro" id="IPR033130">
    <property type="entry name" value="RNase_T2_His_AS_2"/>
</dbReference>
<dbReference type="Proteomes" id="UP001498771">
    <property type="component" value="Unassembled WGS sequence"/>
</dbReference>
<keyword evidence="11" id="KW-0325">Glycoprotein</keyword>
<dbReference type="PROSITE" id="PS00531">
    <property type="entry name" value="RNASE_T2_2"/>
    <property type="match status" value="1"/>
</dbReference>
<comment type="caution">
    <text evidence="19">The sequence shown here is derived from an EMBL/GenBank/DDBJ whole genome shotgun (WGS) entry which is preliminary data.</text>
</comment>
<dbReference type="SUPFAM" id="SSF55895">
    <property type="entry name" value="Ribonuclease Rh-like"/>
    <property type="match status" value="1"/>
</dbReference>
<evidence type="ECO:0000256" key="5">
    <source>
        <dbReference type="ARBA" id="ARBA00022490"/>
    </source>
</evidence>
<comment type="similarity">
    <text evidence="3 15">Belongs to the RNase T2 family.</text>
</comment>
<evidence type="ECO:0000256" key="13">
    <source>
        <dbReference type="ARBA" id="ARBA00025494"/>
    </source>
</evidence>